<gene>
    <name evidence="2" type="ORF">LYPA_23C007351</name>
</gene>
<dbReference type="Proteomes" id="UP000386466">
    <property type="component" value="Unassembled WGS sequence"/>
</dbReference>
<proteinExistence type="predicted"/>
<feature type="compositionally biased region" description="Basic and acidic residues" evidence="1">
    <location>
        <begin position="36"/>
        <end position="52"/>
    </location>
</feature>
<evidence type="ECO:0000256" key="1">
    <source>
        <dbReference type="SAM" id="MobiDB-lite"/>
    </source>
</evidence>
<evidence type="ECO:0000313" key="2">
    <source>
        <dbReference type="EMBL" id="VFV28253.1"/>
    </source>
</evidence>
<evidence type="ECO:0000313" key="3">
    <source>
        <dbReference type="Proteomes" id="UP000386466"/>
    </source>
</evidence>
<sequence length="95" mass="9972">MSTAVLPMDKSPGRLGGSVREASDLGSGHGLPVQESEPRKVPEPSPTDHHLECPQWETGEARASCVTDEDPRLGGRRGSGVSGHSRQQEAGDGQS</sequence>
<reference evidence="2 3" key="1">
    <citation type="submission" date="2019-01" db="EMBL/GenBank/DDBJ databases">
        <authorList>
            <person name="Alioto T."/>
            <person name="Alioto T."/>
        </authorList>
    </citation>
    <scope>NUCLEOTIDE SEQUENCE [LARGE SCALE GENOMIC DNA]</scope>
</reference>
<name>A0A485N7K1_LYNPA</name>
<dbReference type="AlphaFoldDB" id="A0A485N7K1"/>
<organism evidence="2 3">
    <name type="scientific">Lynx pardinus</name>
    <name type="common">Iberian lynx</name>
    <name type="synonym">Felis pardina</name>
    <dbReference type="NCBI Taxonomy" id="191816"/>
    <lineage>
        <taxon>Eukaryota</taxon>
        <taxon>Metazoa</taxon>
        <taxon>Chordata</taxon>
        <taxon>Craniata</taxon>
        <taxon>Vertebrata</taxon>
        <taxon>Euteleostomi</taxon>
        <taxon>Mammalia</taxon>
        <taxon>Eutheria</taxon>
        <taxon>Laurasiatheria</taxon>
        <taxon>Carnivora</taxon>
        <taxon>Feliformia</taxon>
        <taxon>Felidae</taxon>
        <taxon>Felinae</taxon>
        <taxon>Lynx</taxon>
    </lineage>
</organism>
<keyword evidence="3" id="KW-1185">Reference proteome</keyword>
<feature type="region of interest" description="Disordered" evidence="1">
    <location>
        <begin position="1"/>
        <end position="95"/>
    </location>
</feature>
<protein>
    <submittedName>
        <fullName evidence="2">Uncharacterized protein</fullName>
    </submittedName>
</protein>
<accession>A0A485N7K1</accession>
<dbReference type="EMBL" id="CAAGRJ010011028">
    <property type="protein sequence ID" value="VFV28253.1"/>
    <property type="molecule type" value="Genomic_DNA"/>
</dbReference>